<dbReference type="AlphaFoldDB" id="A0A1J4PQ89"/>
<evidence type="ECO:0000313" key="3">
    <source>
        <dbReference type="Proteomes" id="UP000034838"/>
    </source>
</evidence>
<keyword evidence="3" id="KW-1185">Reference proteome</keyword>
<accession>A0A1J4PQ89</accession>
<organism evidence="2 3">
    <name type="scientific">Streptomyces malaysiense</name>
    <dbReference type="NCBI Taxonomy" id="1428626"/>
    <lineage>
        <taxon>Bacteria</taxon>
        <taxon>Bacillati</taxon>
        <taxon>Actinomycetota</taxon>
        <taxon>Actinomycetes</taxon>
        <taxon>Kitasatosporales</taxon>
        <taxon>Streptomycetaceae</taxon>
        <taxon>Streptomyces</taxon>
    </lineage>
</organism>
<dbReference type="EMBL" id="LBDA02000156">
    <property type="protein sequence ID" value="OIK23085.1"/>
    <property type="molecule type" value="Genomic_DNA"/>
</dbReference>
<evidence type="ECO:0000256" key="1">
    <source>
        <dbReference type="SAM" id="MobiDB-lite"/>
    </source>
</evidence>
<name>A0A1J4PQ89_9ACTN</name>
<evidence type="ECO:0000313" key="2">
    <source>
        <dbReference type="EMBL" id="OIK23085.1"/>
    </source>
</evidence>
<sequence length="79" mass="8082">MEPSDGGPARADKSRGAVGSGLSLLQATRPATWCRGCAPAYAPRSSLIRDDLGVILRHTQDVASEAAPGGVSPSCEQTC</sequence>
<reference evidence="2" key="1">
    <citation type="submission" date="2016-10" db="EMBL/GenBank/DDBJ databases">
        <title>Genome sequence of Streptomyces malaysiense MUSC 136.</title>
        <authorList>
            <person name="Lee L.-H."/>
            <person name="Ser H.-L."/>
        </authorList>
    </citation>
    <scope>NUCLEOTIDE SEQUENCE [LARGE SCALE GENOMIC DNA]</scope>
    <source>
        <strain evidence="2">MUSC 136</strain>
    </source>
</reference>
<proteinExistence type="predicted"/>
<protein>
    <submittedName>
        <fullName evidence="2">Uncharacterized protein</fullName>
    </submittedName>
</protein>
<gene>
    <name evidence="2" type="ORF">VT52_034500</name>
</gene>
<comment type="caution">
    <text evidence="2">The sequence shown here is derived from an EMBL/GenBank/DDBJ whole genome shotgun (WGS) entry which is preliminary data.</text>
</comment>
<dbReference type="Proteomes" id="UP000034838">
    <property type="component" value="Unassembled WGS sequence"/>
</dbReference>
<feature type="region of interest" description="Disordered" evidence="1">
    <location>
        <begin position="1"/>
        <end position="21"/>
    </location>
</feature>